<evidence type="ECO:0000256" key="4">
    <source>
        <dbReference type="ARBA" id="ARBA00022989"/>
    </source>
</evidence>
<keyword evidence="7" id="KW-0325">Glycoprotein</keyword>
<evidence type="ECO:0000256" key="2">
    <source>
        <dbReference type="ARBA" id="ARBA00022692"/>
    </source>
</evidence>
<dbReference type="OMA" id="FQEWINA"/>
<dbReference type="PANTHER" id="PTHR23037">
    <property type="entry name" value="CYTOKINE RECEPTOR"/>
    <property type="match status" value="1"/>
</dbReference>
<evidence type="ECO:0000256" key="9">
    <source>
        <dbReference type="SAM" id="SignalP"/>
    </source>
</evidence>
<dbReference type="OrthoDB" id="9890439at2759"/>
<evidence type="ECO:0000256" key="8">
    <source>
        <dbReference type="SAM" id="Phobius"/>
    </source>
</evidence>
<dbReference type="InterPro" id="IPR013783">
    <property type="entry name" value="Ig-like_fold"/>
</dbReference>
<comment type="caution">
    <text evidence="11">The sequence shown here is derived from an EMBL/GenBank/DDBJ whole genome shotgun (WGS) entry which is preliminary data.</text>
</comment>
<keyword evidence="2 8" id="KW-0812">Transmembrane</keyword>
<feature type="domain" description="Type I cytokine receptor cytokine-binding" evidence="10">
    <location>
        <begin position="38"/>
        <end position="113"/>
    </location>
</feature>
<feature type="transmembrane region" description="Helical" evidence="8">
    <location>
        <begin position="228"/>
        <end position="249"/>
    </location>
</feature>
<evidence type="ECO:0000256" key="6">
    <source>
        <dbReference type="ARBA" id="ARBA00023170"/>
    </source>
</evidence>
<dbReference type="GO" id="GO:0004896">
    <property type="term" value="F:cytokine receptor activity"/>
    <property type="evidence" value="ECO:0007669"/>
    <property type="project" value="TreeGrafter"/>
</dbReference>
<sequence length="306" mass="35216">MLFVPTLLITAILWTTALNGAALTSFAHMSNHISSIHNLSCMFYNDRQMTCTWGISAQAPADAQYHLTYGILYEQNTESRTISRKNGWRNVTCHVQDVGFVLFNEMQICVTELGQNFSKPHCIDLTPVIYYKVSPPINITVKENEVVWDQPEGKHPSFDFYYQIQVTEQSTNVMKIENVTSKSWNIENRKQSYSVKVRARINNHLDFSIWSDWTEAVIVEAEPNDFQVLIMIAVVIAFIVLMLLVIFTCRKSLGKLWQPIPDPEMKFKGLFDYNHGNFQEWINAKSLVAKIPEECITVTVEDEIYT</sequence>
<evidence type="ECO:0000259" key="10">
    <source>
        <dbReference type="Pfam" id="PF09240"/>
    </source>
</evidence>
<proteinExistence type="predicted"/>
<evidence type="ECO:0000313" key="11">
    <source>
        <dbReference type="EMBL" id="GCC31443.1"/>
    </source>
</evidence>
<keyword evidence="12" id="KW-1185">Reference proteome</keyword>
<dbReference type="EMBL" id="BEZZ01000362">
    <property type="protein sequence ID" value="GCC31443.1"/>
    <property type="molecule type" value="Genomic_DNA"/>
</dbReference>
<evidence type="ECO:0000256" key="1">
    <source>
        <dbReference type="ARBA" id="ARBA00004479"/>
    </source>
</evidence>
<dbReference type="SUPFAM" id="SSF49265">
    <property type="entry name" value="Fibronectin type III"/>
    <property type="match status" value="2"/>
</dbReference>
<evidence type="ECO:0000256" key="7">
    <source>
        <dbReference type="ARBA" id="ARBA00023180"/>
    </source>
</evidence>
<dbReference type="AlphaFoldDB" id="A0A401SM39"/>
<dbReference type="Gene3D" id="2.60.40.10">
    <property type="entry name" value="Immunoglobulins"/>
    <property type="match status" value="2"/>
</dbReference>
<accession>A0A401SM39</accession>
<evidence type="ECO:0000256" key="5">
    <source>
        <dbReference type="ARBA" id="ARBA00023136"/>
    </source>
</evidence>
<organism evidence="11 12">
    <name type="scientific">Chiloscyllium punctatum</name>
    <name type="common">Brownbanded bambooshark</name>
    <name type="synonym">Hemiscyllium punctatum</name>
    <dbReference type="NCBI Taxonomy" id="137246"/>
    <lineage>
        <taxon>Eukaryota</taxon>
        <taxon>Metazoa</taxon>
        <taxon>Chordata</taxon>
        <taxon>Craniata</taxon>
        <taxon>Vertebrata</taxon>
        <taxon>Chondrichthyes</taxon>
        <taxon>Elasmobranchii</taxon>
        <taxon>Galeomorphii</taxon>
        <taxon>Galeoidea</taxon>
        <taxon>Orectolobiformes</taxon>
        <taxon>Hemiscylliidae</taxon>
        <taxon>Chiloscyllium</taxon>
    </lineage>
</organism>
<keyword evidence="4 8" id="KW-1133">Transmembrane helix</keyword>
<reference evidence="11 12" key="1">
    <citation type="journal article" date="2018" name="Nat. Ecol. Evol.">
        <title>Shark genomes provide insights into elasmobranch evolution and the origin of vertebrates.</title>
        <authorList>
            <person name="Hara Y"/>
            <person name="Yamaguchi K"/>
            <person name="Onimaru K"/>
            <person name="Kadota M"/>
            <person name="Koyanagi M"/>
            <person name="Keeley SD"/>
            <person name="Tatsumi K"/>
            <person name="Tanaka K"/>
            <person name="Motone F"/>
            <person name="Kageyama Y"/>
            <person name="Nozu R"/>
            <person name="Adachi N"/>
            <person name="Nishimura O"/>
            <person name="Nakagawa R"/>
            <person name="Tanegashima C"/>
            <person name="Kiyatake I"/>
            <person name="Matsumoto R"/>
            <person name="Murakumo K"/>
            <person name="Nishida K"/>
            <person name="Terakita A"/>
            <person name="Kuratani S"/>
            <person name="Sato K"/>
            <person name="Hyodo S Kuraku.S."/>
        </authorList>
    </citation>
    <scope>NUCLEOTIDE SEQUENCE [LARGE SCALE GENOMIC DNA]</scope>
</reference>
<dbReference type="InterPro" id="IPR015321">
    <property type="entry name" value="TypeI_recpt_CBD"/>
</dbReference>
<dbReference type="InterPro" id="IPR036116">
    <property type="entry name" value="FN3_sf"/>
</dbReference>
<name>A0A401SM39_CHIPU</name>
<comment type="subcellular location">
    <subcellularLocation>
        <location evidence="1">Membrane</location>
        <topology evidence="1">Single-pass type I membrane protein</topology>
    </subcellularLocation>
</comment>
<feature type="chain" id="PRO_5019161435" description="Type I cytokine receptor cytokine-binding domain-containing protein" evidence="9">
    <location>
        <begin position="18"/>
        <end position="306"/>
    </location>
</feature>
<feature type="signal peptide" evidence="9">
    <location>
        <begin position="1"/>
        <end position="17"/>
    </location>
</feature>
<gene>
    <name evidence="11" type="ORF">chiPu_0009901</name>
</gene>
<keyword evidence="5 8" id="KW-0472">Membrane</keyword>
<dbReference type="Pfam" id="PF09240">
    <property type="entry name" value="IL6Ra-bind"/>
    <property type="match status" value="1"/>
</dbReference>
<protein>
    <recommendedName>
        <fullName evidence="10">Type I cytokine receptor cytokine-binding domain-containing protein</fullName>
    </recommendedName>
</protein>
<dbReference type="GO" id="GO:0009897">
    <property type="term" value="C:external side of plasma membrane"/>
    <property type="evidence" value="ECO:0007669"/>
    <property type="project" value="TreeGrafter"/>
</dbReference>
<keyword evidence="6" id="KW-0675">Receptor</keyword>
<evidence type="ECO:0000256" key="3">
    <source>
        <dbReference type="ARBA" id="ARBA00022729"/>
    </source>
</evidence>
<keyword evidence="3 9" id="KW-0732">Signal</keyword>
<dbReference type="PANTHER" id="PTHR23037:SF46">
    <property type="entry name" value="INTERLEUKIN 5 RECEPTOR SUBUNIT ALPHA"/>
    <property type="match status" value="1"/>
</dbReference>
<evidence type="ECO:0000313" key="12">
    <source>
        <dbReference type="Proteomes" id="UP000287033"/>
    </source>
</evidence>
<dbReference type="Proteomes" id="UP000287033">
    <property type="component" value="Unassembled WGS sequence"/>
</dbReference>